<sequence>MVDNEGWIGFGWYDWENLDKVRVRPEQGADPTAEDGRGVSLQWEEPVGCRPAAPE</sequence>
<name>A0A9W6VGH8_9PSEU</name>
<dbReference type="EMBL" id="BSTI01000006">
    <property type="protein sequence ID" value="GLY66502.1"/>
    <property type="molecule type" value="Genomic_DNA"/>
</dbReference>
<evidence type="ECO:0000313" key="3">
    <source>
        <dbReference type="Proteomes" id="UP001165136"/>
    </source>
</evidence>
<accession>A0A9W6VGH8</accession>
<gene>
    <name evidence="2" type="ORF">Atai01_31210</name>
</gene>
<dbReference type="RefSeq" id="WP_285487284.1">
    <property type="nucleotide sequence ID" value="NZ_BSTI01000006.1"/>
</dbReference>
<reference evidence="2" key="1">
    <citation type="submission" date="2023-03" db="EMBL/GenBank/DDBJ databases">
        <title>Amycolatopsis taiwanensis NBRC 103393.</title>
        <authorList>
            <person name="Ichikawa N."/>
            <person name="Sato H."/>
            <person name="Tonouchi N."/>
        </authorList>
    </citation>
    <scope>NUCLEOTIDE SEQUENCE</scope>
    <source>
        <strain evidence="2">NBRC 103393</strain>
    </source>
</reference>
<proteinExistence type="predicted"/>
<comment type="caution">
    <text evidence="2">The sequence shown here is derived from an EMBL/GenBank/DDBJ whole genome shotgun (WGS) entry which is preliminary data.</text>
</comment>
<dbReference type="Proteomes" id="UP001165136">
    <property type="component" value="Unassembled WGS sequence"/>
</dbReference>
<evidence type="ECO:0000313" key="2">
    <source>
        <dbReference type="EMBL" id="GLY66502.1"/>
    </source>
</evidence>
<dbReference type="AlphaFoldDB" id="A0A9W6VGH8"/>
<protein>
    <submittedName>
        <fullName evidence="2">Uncharacterized protein</fullName>
    </submittedName>
</protein>
<evidence type="ECO:0000256" key="1">
    <source>
        <dbReference type="SAM" id="MobiDB-lite"/>
    </source>
</evidence>
<feature type="region of interest" description="Disordered" evidence="1">
    <location>
        <begin position="26"/>
        <end position="55"/>
    </location>
</feature>
<keyword evidence="3" id="KW-1185">Reference proteome</keyword>
<organism evidence="2 3">
    <name type="scientific">Amycolatopsis taiwanensis</name>
    <dbReference type="NCBI Taxonomy" id="342230"/>
    <lineage>
        <taxon>Bacteria</taxon>
        <taxon>Bacillati</taxon>
        <taxon>Actinomycetota</taxon>
        <taxon>Actinomycetes</taxon>
        <taxon>Pseudonocardiales</taxon>
        <taxon>Pseudonocardiaceae</taxon>
        <taxon>Amycolatopsis</taxon>
    </lineage>
</organism>